<feature type="transmembrane region" description="Helical" evidence="9">
    <location>
        <begin position="294"/>
        <end position="321"/>
    </location>
</feature>
<feature type="transmembrane region" description="Helical" evidence="9">
    <location>
        <begin position="60"/>
        <end position="80"/>
    </location>
</feature>
<feature type="transmembrane region" description="Helical" evidence="9">
    <location>
        <begin position="114"/>
        <end position="132"/>
    </location>
</feature>
<evidence type="ECO:0000256" key="1">
    <source>
        <dbReference type="ARBA" id="ARBA00004651"/>
    </source>
</evidence>
<keyword evidence="3" id="KW-0813">Transport</keyword>
<feature type="transmembrane region" description="Helical" evidence="9">
    <location>
        <begin position="203"/>
        <end position="225"/>
    </location>
</feature>
<name>A0ABR8RSY1_9CELL</name>
<protein>
    <submittedName>
        <fullName evidence="10">Iron ABC transporter permease</fullName>
    </submittedName>
</protein>
<evidence type="ECO:0000256" key="6">
    <source>
        <dbReference type="ARBA" id="ARBA00022989"/>
    </source>
</evidence>
<dbReference type="EMBL" id="JACSQQ010000016">
    <property type="protein sequence ID" value="MBD7950912.1"/>
    <property type="molecule type" value="Genomic_DNA"/>
</dbReference>
<dbReference type="SUPFAM" id="SSF81345">
    <property type="entry name" value="ABC transporter involved in vitamin B12 uptake, BtuC"/>
    <property type="match status" value="1"/>
</dbReference>
<evidence type="ECO:0000256" key="5">
    <source>
        <dbReference type="ARBA" id="ARBA00022692"/>
    </source>
</evidence>
<feature type="transmembrane region" description="Helical" evidence="9">
    <location>
        <begin position="361"/>
        <end position="380"/>
    </location>
</feature>
<feature type="transmembrane region" description="Helical" evidence="9">
    <location>
        <begin position="144"/>
        <end position="164"/>
    </location>
</feature>
<feature type="transmembrane region" description="Helical" evidence="9">
    <location>
        <begin position="170"/>
        <end position="196"/>
    </location>
</feature>
<gene>
    <name evidence="10" type="ORF">H9652_10910</name>
</gene>
<evidence type="ECO:0000256" key="8">
    <source>
        <dbReference type="SAM" id="MobiDB-lite"/>
    </source>
</evidence>
<evidence type="ECO:0000313" key="11">
    <source>
        <dbReference type="Proteomes" id="UP000641803"/>
    </source>
</evidence>
<evidence type="ECO:0000256" key="4">
    <source>
        <dbReference type="ARBA" id="ARBA00022475"/>
    </source>
</evidence>
<evidence type="ECO:0000256" key="2">
    <source>
        <dbReference type="ARBA" id="ARBA00007935"/>
    </source>
</evidence>
<keyword evidence="11" id="KW-1185">Reference proteome</keyword>
<proteinExistence type="inferred from homology"/>
<dbReference type="Pfam" id="PF01032">
    <property type="entry name" value="FecCD"/>
    <property type="match status" value="1"/>
</dbReference>
<dbReference type="InterPro" id="IPR037294">
    <property type="entry name" value="ABC_BtuC-like"/>
</dbReference>
<keyword evidence="7 9" id="KW-0472">Membrane</keyword>
<feature type="region of interest" description="Disordered" evidence="8">
    <location>
        <begin position="1"/>
        <end position="40"/>
    </location>
</feature>
<reference evidence="10 11" key="1">
    <citation type="submission" date="2020-08" db="EMBL/GenBank/DDBJ databases">
        <title>A Genomic Blueprint of the Chicken Gut Microbiome.</title>
        <authorList>
            <person name="Gilroy R."/>
            <person name="Ravi A."/>
            <person name="Getino M."/>
            <person name="Pursley I."/>
            <person name="Horton D.L."/>
            <person name="Alikhan N.-F."/>
            <person name="Baker D."/>
            <person name="Gharbi K."/>
            <person name="Hall N."/>
            <person name="Watson M."/>
            <person name="Adriaenssens E.M."/>
            <person name="Foster-Nyarko E."/>
            <person name="Jarju S."/>
            <person name="Secka A."/>
            <person name="Antonio M."/>
            <person name="Oren A."/>
            <person name="Chaudhuri R."/>
            <person name="La Ragione R.M."/>
            <person name="Hildebrand F."/>
            <person name="Pallen M.J."/>
        </authorList>
    </citation>
    <scope>NUCLEOTIDE SEQUENCE [LARGE SCALE GENOMIC DNA]</scope>
    <source>
        <strain evidence="10 11">Sa4CUA1</strain>
    </source>
</reference>
<sequence>MTTTLPGNTPGSRPTDELSRPDRGVRGPGSDDPSGPTGWRPLLRRALRPLHRHPGSRRQALVGVGLVVLLLVLLVASIMVGEYVLPAGDVVRTLLGAGDPADRFVVLGLRAPRAATAIVVGFALGAAGAITQSVARNPLASPDILGVTAGATAAAVAAIVLAGTGAMSGFLVTAGLPVVAVLGGLVATALVCLLAWRGGIEGYRLVLVGLGVNAGASAITSWMLVRAELPDLNAALIWMTGSLNRASFEIAGPVAVVVVVTVVVSALSTRWLAILRFDSRVIVGLGVRRSAAQLLQIALAVVLAAAATAAAGPVPFVAFVAPQIAWRALAAQGPPPLGAGLVGACVVLAADLGARSLPVDLPVGVVTSAVGAPFLLWLLLRESREVR</sequence>
<comment type="similarity">
    <text evidence="2">Belongs to the binding-protein-dependent transport system permease family. FecCD subfamily.</text>
</comment>
<dbReference type="Proteomes" id="UP000641803">
    <property type="component" value="Unassembled WGS sequence"/>
</dbReference>
<dbReference type="PANTHER" id="PTHR30472:SF24">
    <property type="entry name" value="FERRIC ENTEROBACTIN TRANSPORT SYSTEM PERMEASE PROTEIN FEPG"/>
    <property type="match status" value="1"/>
</dbReference>
<evidence type="ECO:0000256" key="9">
    <source>
        <dbReference type="SAM" id="Phobius"/>
    </source>
</evidence>
<keyword evidence="5 9" id="KW-0812">Transmembrane</keyword>
<feature type="compositionally biased region" description="Basic and acidic residues" evidence="8">
    <location>
        <begin position="14"/>
        <end position="25"/>
    </location>
</feature>
<accession>A0ABR8RSY1</accession>
<feature type="compositionally biased region" description="Polar residues" evidence="8">
    <location>
        <begin position="1"/>
        <end position="12"/>
    </location>
</feature>
<evidence type="ECO:0000256" key="7">
    <source>
        <dbReference type="ARBA" id="ARBA00023136"/>
    </source>
</evidence>
<evidence type="ECO:0000313" key="10">
    <source>
        <dbReference type="EMBL" id="MBD7950912.1"/>
    </source>
</evidence>
<dbReference type="RefSeq" id="WP_191796266.1">
    <property type="nucleotide sequence ID" value="NZ_JACSQQ010000016.1"/>
</dbReference>
<feature type="transmembrane region" description="Helical" evidence="9">
    <location>
        <begin position="250"/>
        <end position="273"/>
    </location>
</feature>
<evidence type="ECO:0000256" key="3">
    <source>
        <dbReference type="ARBA" id="ARBA00022448"/>
    </source>
</evidence>
<dbReference type="Gene3D" id="1.10.3470.10">
    <property type="entry name" value="ABC transporter involved in vitamin B12 uptake, BtuC"/>
    <property type="match status" value="1"/>
</dbReference>
<dbReference type="PANTHER" id="PTHR30472">
    <property type="entry name" value="FERRIC ENTEROBACTIN TRANSPORT SYSTEM PERMEASE PROTEIN"/>
    <property type="match status" value="1"/>
</dbReference>
<comment type="caution">
    <text evidence="10">The sequence shown here is derived from an EMBL/GenBank/DDBJ whole genome shotgun (WGS) entry which is preliminary data.</text>
</comment>
<dbReference type="CDD" id="cd06550">
    <property type="entry name" value="TM_ABC_iron-siderophores_like"/>
    <property type="match status" value="1"/>
</dbReference>
<organism evidence="10 11">
    <name type="scientific">Oerskovia rustica</name>
    <dbReference type="NCBI Taxonomy" id="2762237"/>
    <lineage>
        <taxon>Bacteria</taxon>
        <taxon>Bacillati</taxon>
        <taxon>Actinomycetota</taxon>
        <taxon>Actinomycetes</taxon>
        <taxon>Micrococcales</taxon>
        <taxon>Cellulomonadaceae</taxon>
        <taxon>Oerskovia</taxon>
    </lineage>
</organism>
<dbReference type="InterPro" id="IPR000522">
    <property type="entry name" value="ABC_transptr_permease_BtuC"/>
</dbReference>
<comment type="subcellular location">
    <subcellularLocation>
        <location evidence="1">Cell membrane</location>
        <topology evidence="1">Multi-pass membrane protein</topology>
    </subcellularLocation>
</comment>
<keyword evidence="6 9" id="KW-1133">Transmembrane helix</keyword>
<keyword evidence="4" id="KW-1003">Cell membrane</keyword>